<gene>
    <name evidence="3" type="ORF">FJT64_004298</name>
</gene>
<evidence type="ECO:0000313" key="4">
    <source>
        <dbReference type="Proteomes" id="UP000440578"/>
    </source>
</evidence>
<evidence type="ECO:0000256" key="1">
    <source>
        <dbReference type="SAM" id="MobiDB-lite"/>
    </source>
</evidence>
<dbReference type="OrthoDB" id="6401885at2759"/>
<feature type="compositionally biased region" description="Low complexity" evidence="1">
    <location>
        <begin position="313"/>
        <end position="331"/>
    </location>
</feature>
<proteinExistence type="predicted"/>
<keyword evidence="4" id="KW-1185">Reference proteome</keyword>
<feature type="compositionally biased region" description="Polar residues" evidence="1">
    <location>
        <begin position="182"/>
        <end position="191"/>
    </location>
</feature>
<protein>
    <recommendedName>
        <fullName evidence="2">SANTA domain-containing protein</fullName>
    </recommendedName>
</protein>
<feature type="region of interest" description="Disordered" evidence="1">
    <location>
        <begin position="539"/>
        <end position="570"/>
    </location>
</feature>
<dbReference type="Pfam" id="PF09133">
    <property type="entry name" value="SANTA"/>
    <property type="match status" value="1"/>
</dbReference>
<feature type="compositionally biased region" description="Low complexity" evidence="1">
    <location>
        <begin position="285"/>
        <end position="302"/>
    </location>
</feature>
<dbReference type="Proteomes" id="UP000440578">
    <property type="component" value="Unassembled WGS sequence"/>
</dbReference>
<dbReference type="InterPro" id="IPR015216">
    <property type="entry name" value="SANTA"/>
</dbReference>
<evidence type="ECO:0000313" key="3">
    <source>
        <dbReference type="EMBL" id="KAF0298352.1"/>
    </source>
</evidence>
<feature type="compositionally biased region" description="Basic residues" evidence="1">
    <location>
        <begin position="355"/>
        <end position="366"/>
    </location>
</feature>
<feature type="region of interest" description="Disordered" evidence="1">
    <location>
        <begin position="581"/>
        <end position="600"/>
    </location>
</feature>
<dbReference type="AlphaFoldDB" id="A0A6A4W5S4"/>
<feature type="compositionally biased region" description="Polar residues" evidence="1">
    <location>
        <begin position="202"/>
        <end position="226"/>
    </location>
</feature>
<evidence type="ECO:0000259" key="2">
    <source>
        <dbReference type="Pfam" id="PF09133"/>
    </source>
</evidence>
<feature type="domain" description="SANTA" evidence="2">
    <location>
        <begin position="89"/>
        <end position="160"/>
    </location>
</feature>
<reference evidence="3 4" key="1">
    <citation type="submission" date="2019-07" db="EMBL/GenBank/DDBJ databases">
        <title>Draft genome assembly of a fouling barnacle, Amphibalanus amphitrite (Darwin, 1854): The first reference genome for Thecostraca.</title>
        <authorList>
            <person name="Kim W."/>
        </authorList>
    </citation>
    <scope>NUCLEOTIDE SEQUENCE [LARGE SCALE GENOMIC DNA]</scope>
    <source>
        <strain evidence="3">SNU_AA5</strain>
        <tissue evidence="3">Soma without cirri and trophi</tissue>
    </source>
</reference>
<organism evidence="3 4">
    <name type="scientific">Amphibalanus amphitrite</name>
    <name type="common">Striped barnacle</name>
    <name type="synonym">Balanus amphitrite</name>
    <dbReference type="NCBI Taxonomy" id="1232801"/>
    <lineage>
        <taxon>Eukaryota</taxon>
        <taxon>Metazoa</taxon>
        <taxon>Ecdysozoa</taxon>
        <taxon>Arthropoda</taxon>
        <taxon>Crustacea</taxon>
        <taxon>Multicrustacea</taxon>
        <taxon>Cirripedia</taxon>
        <taxon>Thoracica</taxon>
        <taxon>Thoracicalcarea</taxon>
        <taxon>Balanomorpha</taxon>
        <taxon>Balanoidea</taxon>
        <taxon>Balanidae</taxon>
        <taxon>Amphibalaninae</taxon>
        <taxon>Amphibalanus</taxon>
    </lineage>
</organism>
<comment type="caution">
    <text evidence="3">The sequence shown here is derived from an EMBL/GenBank/DDBJ whole genome shotgun (WGS) entry which is preliminary data.</text>
</comment>
<sequence>MLVNNPHSIESAWTQPVSGLAAPAAPAAGPRPQLVRISDLRALLDGAPLGRFDMRPDTEAVFDALCDRERGRPEKVLMKEWTPRPAGGQLHIDGWCWTRGVRSFVSSAPICHWFSEREVKATDGQVYVLEGRLSVALAEKYALPVLARLTFATGFPSQWQLLAKELHLLTVGQEAVRRQPDLVSQHNSDSPGRTAGKPPQQPDSDSGSGSELPQPQSAPGSKTAQPQPKAGSKAARSQLEPSSKAAPAKRQTRKRAAPGSSQPVPTAAGGAAQPEPPGTPPLPEEPSAAPANARGRAASRGRWTAQPAPSSPPESSTKSSTKSSSPAASERSSLDDTMAPLTRAMSETMYDRLKKDTRRRSPRVFLHRLAEEPRQAPPARAAAGRRGRTPAAGTAAAEHGPTGRAAAGRRGHEFRPSARPGTQRYRLEQMAFLTAQNDAAQPDDLFGGGLLDSGAGGGGGGLLGLADGELMAAVTPLAPGRGGGRRPAAHSSLTPVAALAAGGAYSVKTPTMATSTISPGNPLNSIHRDEAARYMVNRKKQAGPARQRLRMGTDRPAAPSFSGSSDIGSAARLIEEDAAWLLREDDPSDEPTDEYFDYDG</sequence>
<feature type="region of interest" description="Disordered" evidence="1">
    <location>
        <begin position="182"/>
        <end position="419"/>
    </location>
</feature>
<feature type="compositionally biased region" description="Low complexity" evidence="1">
    <location>
        <begin position="389"/>
        <end position="408"/>
    </location>
</feature>
<dbReference type="EMBL" id="VIIS01001436">
    <property type="protein sequence ID" value="KAF0298352.1"/>
    <property type="molecule type" value="Genomic_DNA"/>
</dbReference>
<feature type="compositionally biased region" description="Acidic residues" evidence="1">
    <location>
        <begin position="586"/>
        <end position="600"/>
    </location>
</feature>
<accession>A0A6A4W5S4</accession>
<name>A0A6A4W5S4_AMPAM</name>
<feature type="compositionally biased region" description="Pro residues" evidence="1">
    <location>
        <begin position="274"/>
        <end position="284"/>
    </location>
</feature>